<name>A0A1G9RDK5_ALLAB</name>
<keyword evidence="3" id="KW-1185">Reference proteome</keyword>
<keyword evidence="1" id="KW-0472">Membrane</keyword>
<protein>
    <submittedName>
        <fullName evidence="2">Uncharacterized protein</fullName>
    </submittedName>
</protein>
<evidence type="ECO:0000313" key="2">
    <source>
        <dbReference type="EMBL" id="SDM21399.1"/>
    </source>
</evidence>
<evidence type="ECO:0000313" key="3">
    <source>
        <dbReference type="Proteomes" id="UP000183376"/>
    </source>
</evidence>
<reference evidence="2 3" key="1">
    <citation type="submission" date="2016-10" db="EMBL/GenBank/DDBJ databases">
        <authorList>
            <person name="de Groot N.N."/>
        </authorList>
    </citation>
    <scope>NUCLEOTIDE SEQUENCE [LARGE SCALE GENOMIC DNA]</scope>
    <source>
        <strain evidence="2 3">DSM 44149</strain>
    </source>
</reference>
<accession>A0A1G9RDK5</accession>
<dbReference type="EMBL" id="LT629701">
    <property type="protein sequence ID" value="SDM21399.1"/>
    <property type="molecule type" value="Genomic_DNA"/>
</dbReference>
<evidence type="ECO:0000256" key="1">
    <source>
        <dbReference type="SAM" id="Phobius"/>
    </source>
</evidence>
<proteinExistence type="predicted"/>
<dbReference type="RefSeq" id="WP_156050853.1">
    <property type="nucleotide sequence ID" value="NZ_JOEF01000006.1"/>
</dbReference>
<sequence>MSRAGRAVAYVLVAVAALSIPVILVSMLVGGYLGLFFYWVAPWLNRLSRR</sequence>
<dbReference type="AlphaFoldDB" id="A0A1G9RDK5"/>
<dbReference type="STRING" id="211114.SAMN04489726_0395"/>
<keyword evidence="1" id="KW-1133">Transmembrane helix</keyword>
<organism evidence="2 3">
    <name type="scientific">Allokutzneria albata</name>
    <name type="common">Kibdelosporangium albatum</name>
    <dbReference type="NCBI Taxonomy" id="211114"/>
    <lineage>
        <taxon>Bacteria</taxon>
        <taxon>Bacillati</taxon>
        <taxon>Actinomycetota</taxon>
        <taxon>Actinomycetes</taxon>
        <taxon>Pseudonocardiales</taxon>
        <taxon>Pseudonocardiaceae</taxon>
        <taxon>Allokutzneria</taxon>
    </lineage>
</organism>
<feature type="transmembrane region" description="Helical" evidence="1">
    <location>
        <begin position="7"/>
        <end position="40"/>
    </location>
</feature>
<dbReference type="Proteomes" id="UP000183376">
    <property type="component" value="Chromosome I"/>
</dbReference>
<keyword evidence="1" id="KW-0812">Transmembrane</keyword>
<gene>
    <name evidence="2" type="ORF">SAMN04489726_0395</name>
</gene>